<dbReference type="SMART" id="SM01130">
    <property type="entry name" value="DHDPS"/>
    <property type="match status" value="1"/>
</dbReference>
<protein>
    <submittedName>
        <fullName evidence="9">N-acetylneuraminate lyase</fullName>
    </submittedName>
</protein>
<comment type="similarity">
    <text evidence="6">Belongs to the DapA family.</text>
</comment>
<organism evidence="9">
    <name type="scientific">Schlesneria paludicola</name>
    <dbReference type="NCBI Taxonomy" id="360056"/>
    <lineage>
        <taxon>Bacteria</taxon>
        <taxon>Pseudomonadati</taxon>
        <taxon>Planctomycetota</taxon>
        <taxon>Planctomycetia</taxon>
        <taxon>Planctomycetales</taxon>
        <taxon>Planctomycetaceae</taxon>
        <taxon>Schlesneria</taxon>
    </lineage>
</organism>
<evidence type="ECO:0000256" key="3">
    <source>
        <dbReference type="ARBA" id="ARBA00023239"/>
    </source>
</evidence>
<evidence type="ECO:0000256" key="8">
    <source>
        <dbReference type="PIRSR" id="PIRSR001365-2"/>
    </source>
</evidence>
<evidence type="ECO:0000256" key="7">
    <source>
        <dbReference type="PIRSR" id="PIRSR001365-1"/>
    </source>
</evidence>
<dbReference type="SUPFAM" id="SSF51569">
    <property type="entry name" value="Aldolase"/>
    <property type="match status" value="1"/>
</dbReference>
<dbReference type="Gene3D" id="3.20.20.70">
    <property type="entry name" value="Aldolase class I"/>
    <property type="match status" value="1"/>
</dbReference>
<keyword evidence="3 6" id="KW-0456">Lyase</keyword>
<reference evidence="9" key="1">
    <citation type="journal article" date="2020" name="mSystems">
        <title>Genome- and Community-Level Interaction Insights into Carbon Utilization and Element Cycling Functions of Hydrothermarchaeota in Hydrothermal Sediment.</title>
        <authorList>
            <person name="Zhou Z."/>
            <person name="Liu Y."/>
            <person name="Xu W."/>
            <person name="Pan J."/>
            <person name="Luo Z.H."/>
            <person name="Li M."/>
        </authorList>
    </citation>
    <scope>NUCLEOTIDE SEQUENCE [LARGE SCALE GENOMIC DNA]</scope>
    <source>
        <strain evidence="9">SpSt-339</strain>
    </source>
</reference>
<dbReference type="PROSITE" id="PS00665">
    <property type="entry name" value="DHDPS_1"/>
    <property type="match status" value="1"/>
</dbReference>
<gene>
    <name evidence="9" type="ORF">ENQ76_14190</name>
</gene>
<evidence type="ECO:0000256" key="6">
    <source>
        <dbReference type="PIRNR" id="PIRNR001365"/>
    </source>
</evidence>
<dbReference type="InterPro" id="IPR013785">
    <property type="entry name" value="Aldolase_TIM"/>
</dbReference>
<dbReference type="PANTHER" id="PTHR12128:SF21">
    <property type="entry name" value="N-ACETYLNEURAMINATE LYASE"/>
    <property type="match status" value="1"/>
</dbReference>
<sequence>MHCGEPSPDRSNTWREIPGDRCPTACARDRIQACRDFPPPLQNDRSMPSPRVTGLIAATFTPFGDDGSLNLQAVPTIVEHLIADGVGGLYVCGSTGEGPSLAVSERKATLEAYLSAVHGRIPVVAQVGHDSLAEARDLARHAAAAGVTAISAVSPHYFKPNQTRVVAECIAEIASAAPETPFYYYHIPRLTGVSVDIVELAERALECAPTFTGIKYSSMALDSLQTLSTLASGRLNLLFGCDECLLSGILFGAQGAVGSTYNFAAPVYRELLDALARGDLETARARQADAVRLVRTILKYGDIPGLKATMAAIGVPCGPCRLPLRTLSREQQQSLRDDIRGLGLLAKAS</sequence>
<keyword evidence="4" id="KW-0704">Schiff base</keyword>
<comment type="subcellular location">
    <subcellularLocation>
        <location evidence="1">Cytoplasm</location>
    </subcellularLocation>
</comment>
<dbReference type="PANTHER" id="PTHR12128">
    <property type="entry name" value="DIHYDRODIPICOLINATE SYNTHASE"/>
    <property type="match status" value="1"/>
</dbReference>
<evidence type="ECO:0000313" key="9">
    <source>
        <dbReference type="EMBL" id="HEN16607.1"/>
    </source>
</evidence>
<dbReference type="GO" id="GO:0016829">
    <property type="term" value="F:lyase activity"/>
    <property type="evidence" value="ECO:0007669"/>
    <property type="project" value="UniProtKB-KW"/>
</dbReference>
<dbReference type="PIRSF" id="PIRSF001365">
    <property type="entry name" value="DHDPS"/>
    <property type="match status" value="1"/>
</dbReference>
<keyword evidence="5" id="KW-0119">Carbohydrate metabolism</keyword>
<feature type="binding site" evidence="8">
    <location>
        <position position="95"/>
    </location>
    <ligand>
        <name>pyruvate</name>
        <dbReference type="ChEBI" id="CHEBI:15361"/>
    </ligand>
</feature>
<dbReference type="Pfam" id="PF00701">
    <property type="entry name" value="DHDPS"/>
    <property type="match status" value="1"/>
</dbReference>
<name>A0A7C2K2I8_9PLAN</name>
<feature type="active site" description="Proton donor/acceptor" evidence="7">
    <location>
        <position position="185"/>
    </location>
</feature>
<accession>A0A7C2K2I8</accession>
<evidence type="ECO:0000256" key="5">
    <source>
        <dbReference type="ARBA" id="ARBA00023277"/>
    </source>
</evidence>
<evidence type="ECO:0000256" key="2">
    <source>
        <dbReference type="ARBA" id="ARBA00022490"/>
    </source>
</evidence>
<proteinExistence type="inferred from homology"/>
<keyword evidence="2" id="KW-0963">Cytoplasm</keyword>
<evidence type="ECO:0000256" key="1">
    <source>
        <dbReference type="ARBA" id="ARBA00004496"/>
    </source>
</evidence>
<dbReference type="InterPro" id="IPR020624">
    <property type="entry name" value="Schiff_base-form_aldolases_CS"/>
</dbReference>
<feature type="active site" description="Schiff-base intermediate with substrate" evidence="7">
    <location>
        <position position="215"/>
    </location>
</feature>
<dbReference type="PRINTS" id="PR00146">
    <property type="entry name" value="DHPICSNTHASE"/>
</dbReference>
<evidence type="ECO:0000256" key="4">
    <source>
        <dbReference type="ARBA" id="ARBA00023270"/>
    </source>
</evidence>
<comment type="caution">
    <text evidence="9">The sequence shown here is derived from an EMBL/GenBank/DDBJ whole genome shotgun (WGS) entry which is preliminary data.</text>
</comment>
<dbReference type="InterPro" id="IPR002220">
    <property type="entry name" value="DapA-like"/>
</dbReference>
<feature type="binding site" evidence="8">
    <location>
        <position position="257"/>
    </location>
    <ligand>
        <name>pyruvate</name>
        <dbReference type="ChEBI" id="CHEBI:15361"/>
    </ligand>
</feature>
<dbReference type="AlphaFoldDB" id="A0A7C2K2I8"/>
<dbReference type="EMBL" id="DSOK01000389">
    <property type="protein sequence ID" value="HEN16607.1"/>
    <property type="molecule type" value="Genomic_DNA"/>
</dbReference>
<dbReference type="GO" id="GO:0005737">
    <property type="term" value="C:cytoplasm"/>
    <property type="evidence" value="ECO:0007669"/>
    <property type="project" value="UniProtKB-SubCell"/>
</dbReference>